<proteinExistence type="predicted"/>
<keyword evidence="1" id="KW-1133">Transmembrane helix</keyword>
<sequence>MEVGSQRMINKLIDKYHYSTVKYTFIALTTLTTILFLVSLAFAIVSYINFNTYTTLTM</sequence>
<protein>
    <submittedName>
        <fullName evidence="2">Uncharacterized protein</fullName>
    </submittedName>
</protein>
<dbReference type="HOGENOM" id="CLU_2973876_0_0_9"/>
<accession>Q38ZA4</accession>
<dbReference type="KEGG" id="lsa:LCA_0176"/>
<dbReference type="Proteomes" id="UP000002707">
    <property type="component" value="Chromosome"/>
</dbReference>
<feature type="transmembrane region" description="Helical" evidence="1">
    <location>
        <begin position="21"/>
        <end position="48"/>
    </location>
</feature>
<organism evidence="2 3">
    <name type="scientific">Latilactobacillus sakei subsp. sakei (strain 23K)</name>
    <name type="common">Lactobacillus sakei subsp. sakei</name>
    <dbReference type="NCBI Taxonomy" id="314315"/>
    <lineage>
        <taxon>Bacteria</taxon>
        <taxon>Bacillati</taxon>
        <taxon>Bacillota</taxon>
        <taxon>Bacilli</taxon>
        <taxon>Lactobacillales</taxon>
        <taxon>Lactobacillaceae</taxon>
        <taxon>Latilactobacillus</taxon>
    </lineage>
</organism>
<keyword evidence="3" id="KW-1185">Reference proteome</keyword>
<dbReference type="STRING" id="314315.LCA_0176"/>
<keyword evidence="1" id="KW-0472">Membrane</keyword>
<gene>
    <name evidence="2" type="ordered locus">LCA_0176</name>
</gene>
<evidence type="ECO:0000256" key="1">
    <source>
        <dbReference type="SAM" id="Phobius"/>
    </source>
</evidence>
<evidence type="ECO:0000313" key="3">
    <source>
        <dbReference type="Proteomes" id="UP000002707"/>
    </source>
</evidence>
<dbReference type="AlphaFoldDB" id="Q38ZA4"/>
<dbReference type="EMBL" id="CR936503">
    <property type="protein sequence ID" value="CAI54473.1"/>
    <property type="molecule type" value="Genomic_DNA"/>
</dbReference>
<evidence type="ECO:0000313" key="2">
    <source>
        <dbReference type="EMBL" id="CAI54473.1"/>
    </source>
</evidence>
<keyword evidence="1" id="KW-0812">Transmembrane</keyword>
<name>Q38ZA4_LATSS</name>
<reference evidence="3" key="1">
    <citation type="journal article" date="2005" name="Nat. Biotechnol.">
        <title>The complete genome sequence of the meat-borne lactic acid bacterium Lactobacillus sakei 23K.</title>
        <authorList>
            <person name="Chaillou S."/>
            <person name="Champomier-Verges M.-C."/>
            <person name="Cornet M."/>
            <person name="Crutz-Le Coq A.-M."/>
            <person name="Dudez A.-M."/>
            <person name="Martin V."/>
            <person name="Beaufils S."/>
            <person name="Darbon-Rongere E."/>
            <person name="Bossy R."/>
            <person name="Loux V."/>
            <person name="Zagorec M."/>
        </authorList>
    </citation>
    <scope>NUCLEOTIDE SEQUENCE [LARGE SCALE GENOMIC DNA]</scope>
    <source>
        <strain evidence="3">23K</strain>
    </source>
</reference>